<sequence length="126" mass="14522">MKLTPFGQVSRKLRIDYQMTLKDMAEKLGTSSAYISAIEVGKKVLTENIINKYIEILCKNNNDKKELLQAADDTISKVNIELENMDKNSRGLVIQFARKLDDLSNNDIEKIRKILNRNGDKYDNKR</sequence>
<dbReference type="RefSeq" id="WP_104619298.1">
    <property type="nucleotide sequence ID" value="NZ_JJMJ01000268.1"/>
</dbReference>
<evidence type="ECO:0000313" key="3">
    <source>
        <dbReference type="Proteomes" id="UP000238924"/>
    </source>
</evidence>
<gene>
    <name evidence="2" type="ORF">DJ52_15090</name>
</gene>
<protein>
    <recommendedName>
        <fullName evidence="1">HTH cro/C1-type domain-containing protein</fullName>
    </recommendedName>
</protein>
<feature type="domain" description="HTH cro/C1-type" evidence="1">
    <location>
        <begin position="11"/>
        <end position="57"/>
    </location>
</feature>
<dbReference type="Gene3D" id="1.10.260.40">
    <property type="entry name" value="lambda repressor-like DNA-binding domains"/>
    <property type="match status" value="1"/>
</dbReference>
<dbReference type="CDD" id="cd00093">
    <property type="entry name" value="HTH_XRE"/>
    <property type="match status" value="1"/>
</dbReference>
<dbReference type="SUPFAM" id="SSF47413">
    <property type="entry name" value="lambda repressor-like DNA-binding domains"/>
    <property type="match status" value="1"/>
</dbReference>
<comment type="caution">
    <text evidence="2">The sequence shown here is derived from an EMBL/GenBank/DDBJ whole genome shotgun (WGS) entry which is preliminary data.</text>
</comment>
<dbReference type="Pfam" id="PF12844">
    <property type="entry name" value="HTH_19"/>
    <property type="match status" value="1"/>
</dbReference>
<proteinExistence type="predicted"/>
<dbReference type="Proteomes" id="UP000238924">
    <property type="component" value="Unassembled WGS sequence"/>
</dbReference>
<dbReference type="EMBL" id="JJMJ01000268">
    <property type="protein sequence ID" value="PPS20733.1"/>
    <property type="molecule type" value="Genomic_DNA"/>
</dbReference>
<dbReference type="InterPro" id="IPR001387">
    <property type="entry name" value="Cro/C1-type_HTH"/>
</dbReference>
<evidence type="ECO:0000259" key="1">
    <source>
        <dbReference type="PROSITE" id="PS50943"/>
    </source>
</evidence>
<reference evidence="2 3" key="1">
    <citation type="submission" date="2014-04" db="EMBL/GenBank/DDBJ databases">
        <title>Whole genome sequence of 'Brachyspira hampsonii' D13-03603F2.</title>
        <authorList>
            <person name="Patterson A.H."/>
            <person name="Chaban B."/>
            <person name="Fernando C."/>
            <person name="Harding J.C."/>
            <person name="Hill J.E."/>
        </authorList>
    </citation>
    <scope>NUCLEOTIDE SEQUENCE [LARGE SCALE GENOMIC DNA]</scope>
    <source>
        <strain evidence="2 3">D13-03603F2</strain>
    </source>
</reference>
<accession>A0ABX5B255</accession>
<name>A0ABX5B255_9SPIR</name>
<dbReference type="PROSITE" id="PS50943">
    <property type="entry name" value="HTH_CROC1"/>
    <property type="match status" value="1"/>
</dbReference>
<dbReference type="InterPro" id="IPR010982">
    <property type="entry name" value="Lambda_DNA-bd_dom_sf"/>
</dbReference>
<evidence type="ECO:0000313" key="2">
    <source>
        <dbReference type="EMBL" id="PPS20733.1"/>
    </source>
</evidence>
<keyword evidence="3" id="KW-1185">Reference proteome</keyword>
<organism evidence="2 3">
    <name type="scientific">Brachyspira murdochii</name>
    <dbReference type="NCBI Taxonomy" id="84378"/>
    <lineage>
        <taxon>Bacteria</taxon>
        <taxon>Pseudomonadati</taxon>
        <taxon>Spirochaetota</taxon>
        <taxon>Spirochaetia</taxon>
        <taxon>Brachyspirales</taxon>
        <taxon>Brachyspiraceae</taxon>
        <taxon>Brachyspira</taxon>
    </lineage>
</organism>